<evidence type="ECO:0000313" key="1">
    <source>
        <dbReference type="EMBL" id="KAG8094831.1"/>
    </source>
</evidence>
<gene>
    <name evidence="1" type="ORF">GUJ93_ZPchr0012g20975</name>
</gene>
<evidence type="ECO:0000313" key="2">
    <source>
        <dbReference type="Proteomes" id="UP000729402"/>
    </source>
</evidence>
<dbReference type="AlphaFoldDB" id="A0A8J5WQZ7"/>
<comment type="caution">
    <text evidence="1">The sequence shown here is derived from an EMBL/GenBank/DDBJ whole genome shotgun (WGS) entry which is preliminary data.</text>
</comment>
<organism evidence="1 2">
    <name type="scientific">Zizania palustris</name>
    <name type="common">Northern wild rice</name>
    <dbReference type="NCBI Taxonomy" id="103762"/>
    <lineage>
        <taxon>Eukaryota</taxon>
        <taxon>Viridiplantae</taxon>
        <taxon>Streptophyta</taxon>
        <taxon>Embryophyta</taxon>
        <taxon>Tracheophyta</taxon>
        <taxon>Spermatophyta</taxon>
        <taxon>Magnoliopsida</taxon>
        <taxon>Liliopsida</taxon>
        <taxon>Poales</taxon>
        <taxon>Poaceae</taxon>
        <taxon>BOP clade</taxon>
        <taxon>Oryzoideae</taxon>
        <taxon>Oryzeae</taxon>
        <taxon>Zizaniinae</taxon>
        <taxon>Zizania</taxon>
    </lineage>
</organism>
<keyword evidence="2" id="KW-1185">Reference proteome</keyword>
<sequence>MGAKGSSTLRLVGPRLYLRSDRRWLKGSGYSSARIPPMRRACRKLVKMLEGGVAVRDAEALPDPPECYCYMDSIVAGSPLINSIG</sequence>
<name>A0A8J5WQZ7_ZIZPA</name>
<proteinExistence type="predicted"/>
<dbReference type="Proteomes" id="UP000729402">
    <property type="component" value="Unassembled WGS sequence"/>
</dbReference>
<dbReference type="EMBL" id="JAAALK010000080">
    <property type="protein sequence ID" value="KAG8094831.1"/>
    <property type="molecule type" value="Genomic_DNA"/>
</dbReference>
<accession>A0A8J5WQZ7</accession>
<reference evidence="1" key="2">
    <citation type="submission" date="2021-02" db="EMBL/GenBank/DDBJ databases">
        <authorList>
            <person name="Kimball J.A."/>
            <person name="Haas M.W."/>
            <person name="Macchietto M."/>
            <person name="Kono T."/>
            <person name="Duquette J."/>
            <person name="Shao M."/>
        </authorList>
    </citation>
    <scope>NUCLEOTIDE SEQUENCE</scope>
    <source>
        <tissue evidence="1">Fresh leaf tissue</tissue>
    </source>
</reference>
<protein>
    <submittedName>
        <fullName evidence="1">Uncharacterized protein</fullName>
    </submittedName>
</protein>
<reference evidence="1" key="1">
    <citation type="journal article" date="2021" name="bioRxiv">
        <title>Whole Genome Assembly and Annotation of Northern Wild Rice, Zizania palustris L., Supports a Whole Genome Duplication in the Zizania Genus.</title>
        <authorList>
            <person name="Haas M."/>
            <person name="Kono T."/>
            <person name="Macchietto M."/>
            <person name="Millas R."/>
            <person name="McGilp L."/>
            <person name="Shao M."/>
            <person name="Duquette J."/>
            <person name="Hirsch C.N."/>
            <person name="Kimball J."/>
        </authorList>
    </citation>
    <scope>NUCLEOTIDE SEQUENCE</scope>
    <source>
        <tissue evidence="1">Fresh leaf tissue</tissue>
    </source>
</reference>